<dbReference type="InterPro" id="IPR011009">
    <property type="entry name" value="Kinase-like_dom_sf"/>
</dbReference>
<keyword evidence="9" id="KW-1185">Reference proteome</keyword>
<feature type="region of interest" description="Disordered" evidence="6">
    <location>
        <begin position="209"/>
        <end position="256"/>
    </location>
</feature>
<keyword evidence="5" id="KW-0067">ATP-binding</keyword>
<dbReference type="EMBL" id="JAQQWE010000010">
    <property type="protein sequence ID" value="KAK7937354.1"/>
    <property type="molecule type" value="Genomic_DNA"/>
</dbReference>
<dbReference type="Proteomes" id="UP001391051">
    <property type="component" value="Unassembled WGS sequence"/>
</dbReference>
<accession>A0ABR1PSD4</accession>
<dbReference type="RefSeq" id="XP_066692682.1">
    <property type="nucleotide sequence ID" value="XM_066850444.1"/>
</dbReference>
<dbReference type="InterPro" id="IPR051175">
    <property type="entry name" value="CLK_kinases"/>
</dbReference>
<name>A0ABR1PSD4_9PEZI</name>
<organism evidence="8 9">
    <name type="scientific">Apiospora aurea</name>
    <dbReference type="NCBI Taxonomy" id="335848"/>
    <lineage>
        <taxon>Eukaryota</taxon>
        <taxon>Fungi</taxon>
        <taxon>Dikarya</taxon>
        <taxon>Ascomycota</taxon>
        <taxon>Pezizomycotina</taxon>
        <taxon>Sordariomycetes</taxon>
        <taxon>Xylariomycetidae</taxon>
        <taxon>Amphisphaeriales</taxon>
        <taxon>Apiosporaceae</taxon>
        <taxon>Apiospora</taxon>
    </lineage>
</organism>
<protein>
    <submittedName>
        <fullName evidence="8">Protein kinase domain containing protein</fullName>
    </submittedName>
</protein>
<feature type="domain" description="Protein kinase" evidence="7">
    <location>
        <begin position="1"/>
        <end position="185"/>
    </location>
</feature>
<evidence type="ECO:0000256" key="3">
    <source>
        <dbReference type="ARBA" id="ARBA00022741"/>
    </source>
</evidence>
<evidence type="ECO:0000256" key="5">
    <source>
        <dbReference type="ARBA" id="ARBA00022840"/>
    </source>
</evidence>
<feature type="compositionally biased region" description="Polar residues" evidence="6">
    <location>
        <begin position="230"/>
        <end position="241"/>
    </location>
</feature>
<dbReference type="GO" id="GO:0016301">
    <property type="term" value="F:kinase activity"/>
    <property type="evidence" value="ECO:0007669"/>
    <property type="project" value="UniProtKB-KW"/>
</dbReference>
<sequence>MARFVSDQIAIVDFGEAYATANHKKEHFGIPGDYGAPEILLGGADKGIGTDIYALGHTLLDFQRRHGIIWDDGRFEQFENMEKNMGPCPPPFRELARKRFAWVNTESGDNTAEEKEIPEDTTELQKHIRYDPEDEYGTPNIEENLEYDDLSPEELALFSDLLHKMFQWKPEDRWTIDQILTHRWFSEERKPAKDGKKLSDRSFYAGLISPVQTSSSSDTPEVVEEPMEANTENDGNDSSSGEEGKGPDSAWTWRRRRSTARIERPVFLG</sequence>
<proteinExistence type="predicted"/>
<evidence type="ECO:0000256" key="6">
    <source>
        <dbReference type="SAM" id="MobiDB-lite"/>
    </source>
</evidence>
<dbReference type="Pfam" id="PF00069">
    <property type="entry name" value="Pkinase"/>
    <property type="match status" value="1"/>
</dbReference>
<dbReference type="PANTHER" id="PTHR45646">
    <property type="entry name" value="SERINE/THREONINE-PROTEIN KINASE DOA-RELATED"/>
    <property type="match status" value="1"/>
</dbReference>
<evidence type="ECO:0000256" key="1">
    <source>
        <dbReference type="ARBA" id="ARBA00022527"/>
    </source>
</evidence>
<evidence type="ECO:0000256" key="2">
    <source>
        <dbReference type="ARBA" id="ARBA00022679"/>
    </source>
</evidence>
<feature type="compositionally biased region" description="Polar residues" evidence="6">
    <location>
        <begin position="210"/>
        <end position="219"/>
    </location>
</feature>
<evidence type="ECO:0000313" key="9">
    <source>
        <dbReference type="Proteomes" id="UP001391051"/>
    </source>
</evidence>
<dbReference type="PROSITE" id="PS50011">
    <property type="entry name" value="PROTEIN_KINASE_DOM"/>
    <property type="match status" value="1"/>
</dbReference>
<keyword evidence="2" id="KW-0808">Transferase</keyword>
<keyword evidence="4 8" id="KW-0418">Kinase</keyword>
<keyword evidence="3" id="KW-0547">Nucleotide-binding</keyword>
<dbReference type="GeneID" id="92083506"/>
<evidence type="ECO:0000256" key="4">
    <source>
        <dbReference type="ARBA" id="ARBA00022777"/>
    </source>
</evidence>
<comment type="caution">
    <text evidence="8">The sequence shown here is derived from an EMBL/GenBank/DDBJ whole genome shotgun (WGS) entry which is preliminary data.</text>
</comment>
<dbReference type="InterPro" id="IPR000719">
    <property type="entry name" value="Prot_kinase_dom"/>
</dbReference>
<dbReference type="SUPFAM" id="SSF56112">
    <property type="entry name" value="Protein kinase-like (PK-like)"/>
    <property type="match status" value="1"/>
</dbReference>
<dbReference type="Gene3D" id="1.10.510.10">
    <property type="entry name" value="Transferase(Phosphotransferase) domain 1"/>
    <property type="match status" value="1"/>
</dbReference>
<gene>
    <name evidence="8" type="ORF">PG986_014222</name>
</gene>
<dbReference type="PANTHER" id="PTHR45646:SF11">
    <property type="entry name" value="SERINE_THREONINE-PROTEIN KINASE DOA"/>
    <property type="match status" value="1"/>
</dbReference>
<evidence type="ECO:0000259" key="7">
    <source>
        <dbReference type="PROSITE" id="PS50011"/>
    </source>
</evidence>
<evidence type="ECO:0000313" key="8">
    <source>
        <dbReference type="EMBL" id="KAK7937354.1"/>
    </source>
</evidence>
<reference evidence="8 9" key="1">
    <citation type="submission" date="2023-01" db="EMBL/GenBank/DDBJ databases">
        <title>Analysis of 21 Apiospora genomes using comparative genomics revels a genus with tremendous synthesis potential of carbohydrate active enzymes and secondary metabolites.</title>
        <authorList>
            <person name="Sorensen T."/>
        </authorList>
    </citation>
    <scope>NUCLEOTIDE SEQUENCE [LARGE SCALE GENOMIC DNA]</scope>
    <source>
        <strain evidence="8 9">CBS 24483</strain>
    </source>
</reference>
<keyword evidence="1" id="KW-0723">Serine/threonine-protein kinase</keyword>